<evidence type="ECO:0000313" key="8">
    <source>
        <dbReference type="Proteomes" id="UP000440096"/>
    </source>
</evidence>
<dbReference type="Pfam" id="PF00171">
    <property type="entry name" value="Aldedh"/>
    <property type="match status" value="1"/>
</dbReference>
<dbReference type="GO" id="GO:0009450">
    <property type="term" value="P:gamma-aminobutyric acid catabolic process"/>
    <property type="evidence" value="ECO:0007669"/>
    <property type="project" value="TreeGrafter"/>
</dbReference>
<comment type="caution">
    <text evidence="7">The sequence shown here is derived from an EMBL/GenBank/DDBJ whole genome shotgun (WGS) entry which is preliminary data.</text>
</comment>
<dbReference type="PANTHER" id="PTHR43353:SF5">
    <property type="entry name" value="SUCCINATE-SEMIALDEHYDE DEHYDROGENASE, MITOCHONDRIAL"/>
    <property type="match status" value="1"/>
</dbReference>
<dbReference type="FunFam" id="3.40.605.10:FF:000005">
    <property type="entry name" value="Succinate-semialdehyde dehydrogenase I"/>
    <property type="match status" value="1"/>
</dbReference>
<feature type="region of interest" description="Disordered" evidence="5">
    <location>
        <begin position="1"/>
        <end position="25"/>
    </location>
</feature>
<dbReference type="Gene3D" id="3.40.605.10">
    <property type="entry name" value="Aldehyde Dehydrogenase, Chain A, domain 1"/>
    <property type="match status" value="1"/>
</dbReference>
<comment type="similarity">
    <text evidence="1 4">Belongs to the aldehyde dehydrogenase family.</text>
</comment>
<dbReference type="Gene3D" id="3.40.309.10">
    <property type="entry name" value="Aldehyde Dehydrogenase, Chain A, domain 2"/>
    <property type="match status" value="1"/>
</dbReference>
<dbReference type="InterPro" id="IPR050740">
    <property type="entry name" value="Aldehyde_DH_Superfamily"/>
</dbReference>
<evidence type="ECO:0000256" key="4">
    <source>
        <dbReference type="RuleBase" id="RU003345"/>
    </source>
</evidence>
<dbReference type="PROSITE" id="PS00687">
    <property type="entry name" value="ALDEHYDE_DEHYDR_GLU"/>
    <property type="match status" value="1"/>
</dbReference>
<evidence type="ECO:0000313" key="7">
    <source>
        <dbReference type="EMBL" id="MTD54844.1"/>
    </source>
</evidence>
<keyword evidence="2 4" id="KW-0560">Oxidoreductase</keyword>
<proteinExistence type="inferred from homology"/>
<dbReference type="RefSeq" id="WP_154757039.1">
    <property type="nucleotide sequence ID" value="NZ_WMBA01000015.1"/>
</dbReference>
<dbReference type="Proteomes" id="UP000440096">
    <property type="component" value="Unassembled WGS sequence"/>
</dbReference>
<dbReference type="InterPro" id="IPR015590">
    <property type="entry name" value="Aldehyde_DH_dom"/>
</dbReference>
<organism evidence="7 8">
    <name type="scientific">Amycolatopsis pithecellobii</name>
    <dbReference type="NCBI Taxonomy" id="664692"/>
    <lineage>
        <taxon>Bacteria</taxon>
        <taxon>Bacillati</taxon>
        <taxon>Actinomycetota</taxon>
        <taxon>Actinomycetes</taxon>
        <taxon>Pseudonocardiales</taxon>
        <taxon>Pseudonocardiaceae</taxon>
        <taxon>Amycolatopsis</taxon>
    </lineage>
</organism>
<dbReference type="PANTHER" id="PTHR43353">
    <property type="entry name" value="SUCCINATE-SEMIALDEHYDE DEHYDROGENASE, MITOCHONDRIAL"/>
    <property type="match status" value="1"/>
</dbReference>
<evidence type="ECO:0000256" key="1">
    <source>
        <dbReference type="ARBA" id="ARBA00009986"/>
    </source>
</evidence>
<keyword evidence="8" id="KW-1185">Reference proteome</keyword>
<sequence length="512" mass="53534">MQTDSPHVPASGSAPVAARLKDADRNAVPQVETSAYVGGAWVEAHSGDRFAVTDPATGETIGHVPDMSVADVDDAVSAAGDALTVWRRMSVLDRGTILRDWAELMRDSAEGLAITLVREQGKPIREAVAEIGYAASFLDWFAEEARRSGGTTIPSALPGRRMLTVREPFGIGAAITPWNFPAAMITRKVAPALAAGNTLVVKPAEQTPLSALALARLAERAGLPPGVLNIVTSSRANTPAVGHELSTRPEIRKLSFTGSTAIGALLMSQASATIKSLSLELGGNAPFLVFADANLDLAVEGLITAKFRNAGQTCISANRILVADAVYTEFAERLTEQVSRLVVGDGLDPATSIGPLIDAAAVAKFDAHVANAQQRGATLRFGGSAHPRGGNFVIPTVLTDCPSDADLCNEETFGPLAAITPFTDEAEAITLANATVHGLAGYAYTQNADRAWRLADALETGMLGLNTAEIGSAAAPFGGVKQSGIGREGSHEGFLDWTEEKYLCWAINDADA</sequence>
<dbReference type="FunFam" id="3.40.309.10:FF:000004">
    <property type="entry name" value="Succinate-semialdehyde dehydrogenase I"/>
    <property type="match status" value="1"/>
</dbReference>
<gene>
    <name evidence="7" type="ORF">GKO32_12765</name>
</gene>
<evidence type="ECO:0000259" key="6">
    <source>
        <dbReference type="Pfam" id="PF00171"/>
    </source>
</evidence>
<accession>A0A6N7Z3V5</accession>
<dbReference type="CDD" id="cd07103">
    <property type="entry name" value="ALDH_F5_SSADH_GabD"/>
    <property type="match status" value="1"/>
</dbReference>
<dbReference type="OrthoDB" id="6882680at2"/>
<evidence type="ECO:0000256" key="2">
    <source>
        <dbReference type="ARBA" id="ARBA00023002"/>
    </source>
</evidence>
<dbReference type="InterPro" id="IPR016162">
    <property type="entry name" value="Ald_DH_N"/>
</dbReference>
<evidence type="ECO:0000256" key="3">
    <source>
        <dbReference type="PROSITE-ProRule" id="PRU10007"/>
    </source>
</evidence>
<evidence type="ECO:0000256" key="5">
    <source>
        <dbReference type="SAM" id="MobiDB-lite"/>
    </source>
</evidence>
<dbReference type="InterPro" id="IPR016161">
    <property type="entry name" value="Ald_DH/histidinol_DH"/>
</dbReference>
<dbReference type="GO" id="GO:0004777">
    <property type="term" value="F:succinate-semialdehyde dehydrogenase (NAD+) activity"/>
    <property type="evidence" value="ECO:0007669"/>
    <property type="project" value="TreeGrafter"/>
</dbReference>
<feature type="domain" description="Aldehyde dehydrogenase" evidence="6">
    <location>
        <begin position="41"/>
        <end position="501"/>
    </location>
</feature>
<dbReference type="EMBL" id="WMBA01000015">
    <property type="protein sequence ID" value="MTD54844.1"/>
    <property type="molecule type" value="Genomic_DNA"/>
</dbReference>
<dbReference type="SUPFAM" id="SSF53720">
    <property type="entry name" value="ALDH-like"/>
    <property type="match status" value="1"/>
</dbReference>
<protein>
    <submittedName>
        <fullName evidence="7">Aldehyde dehydrogenase family protein</fullName>
    </submittedName>
</protein>
<reference evidence="7 8" key="1">
    <citation type="submission" date="2019-11" db="EMBL/GenBank/DDBJ databases">
        <title>Draft genome of Amycolatopsis RM579.</title>
        <authorList>
            <person name="Duangmal K."/>
            <person name="Mingma R."/>
        </authorList>
    </citation>
    <scope>NUCLEOTIDE SEQUENCE [LARGE SCALE GENOMIC DNA]</scope>
    <source>
        <strain evidence="7 8">RM579</strain>
    </source>
</reference>
<dbReference type="InterPro" id="IPR016163">
    <property type="entry name" value="Ald_DH_C"/>
</dbReference>
<name>A0A6N7Z3V5_9PSEU</name>
<dbReference type="InterPro" id="IPR029510">
    <property type="entry name" value="Ald_DH_CS_GLU"/>
</dbReference>
<dbReference type="AlphaFoldDB" id="A0A6N7Z3V5"/>
<feature type="active site" evidence="3">
    <location>
        <position position="280"/>
    </location>
</feature>